<dbReference type="PROSITE" id="PS50109">
    <property type="entry name" value="HIS_KIN"/>
    <property type="match status" value="1"/>
</dbReference>
<dbReference type="PANTHER" id="PTHR43065">
    <property type="entry name" value="SENSOR HISTIDINE KINASE"/>
    <property type="match status" value="1"/>
</dbReference>
<evidence type="ECO:0000313" key="11">
    <source>
        <dbReference type="Proteomes" id="UP000055590"/>
    </source>
</evidence>
<dbReference type="SMART" id="SM00388">
    <property type="entry name" value="HisKA"/>
    <property type="match status" value="1"/>
</dbReference>
<dbReference type="Gene3D" id="1.10.287.130">
    <property type="match status" value="1"/>
</dbReference>
<evidence type="ECO:0000256" key="6">
    <source>
        <dbReference type="ARBA" id="ARBA00022777"/>
    </source>
</evidence>
<dbReference type="CDD" id="cd00082">
    <property type="entry name" value="HisKA"/>
    <property type="match status" value="1"/>
</dbReference>
<proteinExistence type="predicted"/>
<reference evidence="10 11" key="1">
    <citation type="submission" date="2015-08" db="EMBL/GenBank/DDBJ databases">
        <authorList>
            <person name="Babu N.S."/>
            <person name="Beckwith C.J."/>
            <person name="Beseler K.G."/>
            <person name="Brison A."/>
            <person name="Carone J.V."/>
            <person name="Caskin T.P."/>
            <person name="Diamond M."/>
            <person name="Durham M.E."/>
            <person name="Foxe J.M."/>
            <person name="Go M."/>
            <person name="Henderson B.A."/>
            <person name="Jones I.B."/>
            <person name="McGettigan J.A."/>
            <person name="Micheletti S.J."/>
            <person name="Nasrallah M.E."/>
            <person name="Ortiz D."/>
            <person name="Piller C.R."/>
            <person name="Privatt S.R."/>
            <person name="Schneider S.L."/>
            <person name="Sharp S."/>
            <person name="Smith T.C."/>
            <person name="Stanton J.D."/>
            <person name="Ullery H.E."/>
            <person name="Wilson R.J."/>
            <person name="Serrano M.G."/>
            <person name="Buck G."/>
            <person name="Lee V."/>
            <person name="Wang Y."/>
            <person name="Carvalho R."/>
            <person name="Voegtly L."/>
            <person name="Shi R."/>
            <person name="Duckworth R."/>
            <person name="Johnson A."/>
            <person name="Loviza R."/>
            <person name="Walstead R."/>
            <person name="Shah Z."/>
            <person name="Kiflezghi M."/>
            <person name="Wade K."/>
            <person name="Ball S.L."/>
            <person name="Bradley K.W."/>
            <person name="Asai D.J."/>
            <person name="Bowman C.A."/>
            <person name="Russell D.A."/>
            <person name="Pope W.H."/>
            <person name="Jacobs-Sera D."/>
            <person name="Hendrix R.W."/>
            <person name="Hatfull G.F."/>
        </authorList>
    </citation>
    <scope>NUCLEOTIDE SEQUENCE [LARGE SCALE GENOMIC DNA]</scope>
    <source>
        <strain evidence="10 11">DSM 27710</strain>
    </source>
</reference>
<dbReference type="PANTHER" id="PTHR43065:SF10">
    <property type="entry name" value="PEROXIDE STRESS-ACTIVATED HISTIDINE KINASE MAK3"/>
    <property type="match status" value="1"/>
</dbReference>
<accession>A0A0K1PIG3</accession>
<dbReference type="AlphaFoldDB" id="A0A0K1PIG3"/>
<name>A0A0K1PIG3_9BACT</name>
<dbReference type="EC" id="2.7.13.3" evidence="2"/>
<keyword evidence="4" id="KW-0808">Transferase</keyword>
<dbReference type="SUPFAM" id="SSF55874">
    <property type="entry name" value="ATPase domain of HSP90 chaperone/DNA topoisomerase II/histidine kinase"/>
    <property type="match status" value="1"/>
</dbReference>
<keyword evidence="5" id="KW-0547">Nucleotide-binding</keyword>
<protein>
    <recommendedName>
        <fullName evidence="2">histidine kinase</fullName>
        <ecNumber evidence="2">2.7.13.3</ecNumber>
    </recommendedName>
</protein>
<dbReference type="STRING" id="1391653.AKJ08_3692"/>
<evidence type="ECO:0000256" key="2">
    <source>
        <dbReference type="ARBA" id="ARBA00012438"/>
    </source>
</evidence>
<keyword evidence="11" id="KW-1185">Reference proteome</keyword>
<sequence>MSDRGHRTAELAFLGELMASIAHELRNPLGVIDSSAHLLRSRLQRSRAVAGCEEHLDRIQGQVRIAARIIDDLLELARSRPPKREAVDLPAVLESARSSVATPPDLVVEVQLEPSLHVVHGDPGHLRQILVNLLENAVEAAGAGGRVRLTALVEGSELALRVSDSGSGIDPDLGLSIFDAFVTGRPQGVGLGLPLSRMLAERSGGSLELGDGPLPGATFVVRLPI</sequence>
<evidence type="ECO:0000256" key="7">
    <source>
        <dbReference type="ARBA" id="ARBA00022840"/>
    </source>
</evidence>
<keyword evidence="6 10" id="KW-0418">Kinase</keyword>
<feature type="domain" description="Histidine kinase" evidence="9">
    <location>
        <begin position="20"/>
        <end position="225"/>
    </location>
</feature>
<dbReference type="Pfam" id="PF00512">
    <property type="entry name" value="HisKA"/>
    <property type="match status" value="1"/>
</dbReference>
<dbReference type="InterPro" id="IPR036890">
    <property type="entry name" value="HATPase_C_sf"/>
</dbReference>
<dbReference type="EMBL" id="CP012332">
    <property type="protein sequence ID" value="AKU93305.1"/>
    <property type="molecule type" value="Genomic_DNA"/>
</dbReference>
<evidence type="ECO:0000256" key="5">
    <source>
        <dbReference type="ARBA" id="ARBA00022741"/>
    </source>
</evidence>
<dbReference type="GO" id="GO:0000155">
    <property type="term" value="F:phosphorelay sensor kinase activity"/>
    <property type="evidence" value="ECO:0007669"/>
    <property type="project" value="InterPro"/>
</dbReference>
<dbReference type="InterPro" id="IPR003661">
    <property type="entry name" value="HisK_dim/P_dom"/>
</dbReference>
<evidence type="ECO:0000256" key="4">
    <source>
        <dbReference type="ARBA" id="ARBA00022679"/>
    </source>
</evidence>
<keyword evidence="3" id="KW-0597">Phosphoprotein</keyword>
<evidence type="ECO:0000256" key="8">
    <source>
        <dbReference type="ARBA" id="ARBA00023012"/>
    </source>
</evidence>
<organism evidence="10 11">
    <name type="scientific">Vulgatibacter incomptus</name>
    <dbReference type="NCBI Taxonomy" id="1391653"/>
    <lineage>
        <taxon>Bacteria</taxon>
        <taxon>Pseudomonadati</taxon>
        <taxon>Myxococcota</taxon>
        <taxon>Myxococcia</taxon>
        <taxon>Myxococcales</taxon>
        <taxon>Cystobacterineae</taxon>
        <taxon>Vulgatibacteraceae</taxon>
        <taxon>Vulgatibacter</taxon>
    </lineage>
</organism>
<dbReference type="Pfam" id="PF02518">
    <property type="entry name" value="HATPase_c"/>
    <property type="match status" value="1"/>
</dbReference>
<dbReference type="PRINTS" id="PR00344">
    <property type="entry name" value="BCTRLSENSOR"/>
</dbReference>
<dbReference type="InterPro" id="IPR005467">
    <property type="entry name" value="His_kinase_dom"/>
</dbReference>
<evidence type="ECO:0000256" key="3">
    <source>
        <dbReference type="ARBA" id="ARBA00022553"/>
    </source>
</evidence>
<keyword evidence="7" id="KW-0067">ATP-binding</keyword>
<comment type="catalytic activity">
    <reaction evidence="1">
        <text>ATP + protein L-histidine = ADP + protein N-phospho-L-histidine.</text>
        <dbReference type="EC" id="2.7.13.3"/>
    </reaction>
</comment>
<dbReference type="KEGG" id="vin:AKJ08_3692"/>
<dbReference type="GO" id="GO:0005524">
    <property type="term" value="F:ATP binding"/>
    <property type="evidence" value="ECO:0007669"/>
    <property type="project" value="UniProtKB-KW"/>
</dbReference>
<evidence type="ECO:0000259" key="9">
    <source>
        <dbReference type="PROSITE" id="PS50109"/>
    </source>
</evidence>
<gene>
    <name evidence="10" type="ORF">AKJ08_3692</name>
</gene>
<evidence type="ECO:0000256" key="1">
    <source>
        <dbReference type="ARBA" id="ARBA00000085"/>
    </source>
</evidence>
<dbReference type="Gene3D" id="3.30.565.10">
    <property type="entry name" value="Histidine kinase-like ATPase, C-terminal domain"/>
    <property type="match status" value="1"/>
</dbReference>
<dbReference type="InterPro" id="IPR004358">
    <property type="entry name" value="Sig_transdc_His_kin-like_C"/>
</dbReference>
<dbReference type="InterPro" id="IPR036097">
    <property type="entry name" value="HisK_dim/P_sf"/>
</dbReference>
<dbReference type="SUPFAM" id="SSF47384">
    <property type="entry name" value="Homodimeric domain of signal transducing histidine kinase"/>
    <property type="match status" value="1"/>
</dbReference>
<dbReference type="InterPro" id="IPR003594">
    <property type="entry name" value="HATPase_dom"/>
</dbReference>
<dbReference type="Proteomes" id="UP000055590">
    <property type="component" value="Chromosome"/>
</dbReference>
<keyword evidence="8" id="KW-0902">Two-component regulatory system</keyword>
<evidence type="ECO:0000313" key="10">
    <source>
        <dbReference type="EMBL" id="AKU93305.1"/>
    </source>
</evidence>
<dbReference type="SMART" id="SM00387">
    <property type="entry name" value="HATPase_c"/>
    <property type="match status" value="1"/>
</dbReference>
<dbReference type="RefSeq" id="WP_050727350.1">
    <property type="nucleotide sequence ID" value="NZ_CP012332.1"/>
</dbReference>